<proteinExistence type="predicted"/>
<organism evidence="1 2">
    <name type="scientific">Roseivivax isoporae LMG 25204</name>
    <dbReference type="NCBI Taxonomy" id="1449351"/>
    <lineage>
        <taxon>Bacteria</taxon>
        <taxon>Pseudomonadati</taxon>
        <taxon>Pseudomonadota</taxon>
        <taxon>Alphaproteobacteria</taxon>
        <taxon>Rhodobacterales</taxon>
        <taxon>Roseobacteraceae</taxon>
        <taxon>Roseivivax</taxon>
    </lineage>
</organism>
<dbReference type="RefSeq" id="WP_051491781.1">
    <property type="nucleotide sequence ID" value="NZ_JAME01000004.1"/>
</dbReference>
<keyword evidence="2" id="KW-1185">Reference proteome</keyword>
<evidence type="ECO:0000313" key="1">
    <source>
        <dbReference type="EMBL" id="ETX30376.1"/>
    </source>
</evidence>
<gene>
    <name evidence="1" type="ORF">RISW2_16195</name>
</gene>
<dbReference type="Proteomes" id="UP000023430">
    <property type="component" value="Unassembled WGS sequence"/>
</dbReference>
<dbReference type="AlphaFoldDB" id="X7FE64"/>
<dbReference type="EMBL" id="JAME01000004">
    <property type="protein sequence ID" value="ETX30376.1"/>
    <property type="molecule type" value="Genomic_DNA"/>
</dbReference>
<comment type="caution">
    <text evidence="1">The sequence shown here is derived from an EMBL/GenBank/DDBJ whole genome shotgun (WGS) entry which is preliminary data.</text>
</comment>
<sequence length="152" mass="16787">MTHRHNGDRGTPIATLGYSPAEREALRVARHFFQTFCDPERQGWIAAFGHALSVRGPDDGPHLALATLNAIQTLRRVRRSPFRFNCPNCPDCARYVSANERSFMNALRAALRGDRAGIAAHLWILCEGNDPDVAVPAFALLADIVRSPEPVD</sequence>
<dbReference type="eggNOG" id="ENOG50331BK">
    <property type="taxonomic scope" value="Bacteria"/>
</dbReference>
<dbReference type="OrthoDB" id="7691213at2"/>
<accession>X7FE64</accession>
<evidence type="ECO:0000313" key="2">
    <source>
        <dbReference type="Proteomes" id="UP000023430"/>
    </source>
</evidence>
<protein>
    <submittedName>
        <fullName evidence="1">Uncharacterized protein</fullName>
    </submittedName>
</protein>
<reference evidence="1 2" key="1">
    <citation type="submission" date="2014-01" db="EMBL/GenBank/DDBJ databases">
        <title>Roseivivax isoporae LMG 25204 Genome Sequencing.</title>
        <authorList>
            <person name="Lai Q."/>
            <person name="Li G."/>
            <person name="Shao Z."/>
        </authorList>
    </citation>
    <scope>NUCLEOTIDE SEQUENCE [LARGE SCALE GENOMIC DNA]</scope>
    <source>
        <strain evidence="1 2">LMG 25204</strain>
    </source>
</reference>
<name>X7FE64_9RHOB</name>